<proteinExistence type="predicted"/>
<accession>U1PNU5</accession>
<keyword evidence="1" id="KW-0472">Membrane</keyword>
<dbReference type="HOGENOM" id="CLU_197987_0_0_2"/>
<dbReference type="EMBL" id="KE356561">
    <property type="protein sequence ID" value="ERG93941.1"/>
    <property type="molecule type" value="Genomic_DNA"/>
</dbReference>
<keyword evidence="1" id="KW-1133">Transmembrane helix</keyword>
<dbReference type="Proteomes" id="UP000030710">
    <property type="component" value="Unassembled WGS sequence"/>
</dbReference>
<name>U1PNU5_9EURY</name>
<sequence length="64" mass="6887">MTSPSILQNPLVHYVPAVVSASTILLVAVFLLGDRPTMQLIAFGIAALDIIVTPQVLKRAFEPE</sequence>
<dbReference type="RefSeq" id="WP_021053435.1">
    <property type="nucleotide sequence ID" value="NZ_KE356561.1"/>
</dbReference>
<feature type="transmembrane region" description="Helical" evidence="1">
    <location>
        <begin position="12"/>
        <end position="33"/>
    </location>
</feature>
<organism evidence="2 3">
    <name type="scientific">Haloquadratum walsbyi J07HQW2</name>
    <dbReference type="NCBI Taxonomy" id="1238425"/>
    <lineage>
        <taxon>Archaea</taxon>
        <taxon>Methanobacteriati</taxon>
        <taxon>Methanobacteriota</taxon>
        <taxon>Stenosarchaea group</taxon>
        <taxon>Halobacteria</taxon>
        <taxon>Halobacteriales</taxon>
        <taxon>Haloferacaceae</taxon>
        <taxon>Haloquadratum</taxon>
    </lineage>
</organism>
<evidence type="ECO:0000256" key="1">
    <source>
        <dbReference type="SAM" id="Phobius"/>
    </source>
</evidence>
<evidence type="ECO:0000313" key="2">
    <source>
        <dbReference type="EMBL" id="ERG93941.1"/>
    </source>
</evidence>
<protein>
    <submittedName>
        <fullName evidence="2">Uncharacterized protein</fullName>
    </submittedName>
</protein>
<evidence type="ECO:0000313" key="3">
    <source>
        <dbReference type="Proteomes" id="UP000030710"/>
    </source>
</evidence>
<reference evidence="2 3" key="1">
    <citation type="journal article" date="2013" name="PLoS ONE">
        <title>Assembly-driven community genomics of a hypersaline microbial ecosystem.</title>
        <authorList>
            <person name="Podell S."/>
            <person name="Ugalde J.A."/>
            <person name="Narasingarao P."/>
            <person name="Banfield J.F."/>
            <person name="Heidelberg K.B."/>
            <person name="Allen E.E."/>
        </authorList>
    </citation>
    <scope>NUCLEOTIDE SEQUENCE [LARGE SCALE GENOMIC DNA]</scope>
    <source>
        <strain evidence="3">J07HQW2</strain>
    </source>
</reference>
<dbReference type="AlphaFoldDB" id="U1PNU5"/>
<keyword evidence="1" id="KW-0812">Transmembrane</keyword>
<gene>
    <name evidence="2" type="ORF">J07HQW2_00375</name>
</gene>